<gene>
    <name evidence="1" type="ORF">EOE18_05445</name>
</gene>
<dbReference type="SUPFAM" id="SSF56529">
    <property type="entry name" value="FAH"/>
    <property type="match status" value="1"/>
</dbReference>
<dbReference type="PANTHER" id="PTHR30143:SF0">
    <property type="entry name" value="2-KETO-4-PENTENOATE HYDRATASE"/>
    <property type="match status" value="1"/>
</dbReference>
<dbReference type="PANTHER" id="PTHR30143">
    <property type="entry name" value="ACID HYDRATASE"/>
    <property type="match status" value="1"/>
</dbReference>
<dbReference type="EMBL" id="SACO01000003">
    <property type="protein sequence ID" value="RVU06279.1"/>
    <property type="molecule type" value="Genomic_DNA"/>
</dbReference>
<comment type="caution">
    <text evidence="1">The sequence shown here is derived from an EMBL/GenBank/DDBJ whole genome shotgun (WGS) entry which is preliminary data.</text>
</comment>
<sequence length="268" mass="27381">MTTETNTAQIAAAFVAARRAGSGLATYPSEKPSTLAEAYTIQDAAIALDGRPVVGWKVGRINAPLDTELGANRLAGPIFADTVFSAEGNTPELPVFADGFIAGEAEMMLHVAEGFAGPIPTNDNETKAILDEVRLGIEVASSPYPGINADGPCVTASDFGNNAGLVLGPVLADWQALDLCAIVVTTEIDGVVVGEATAATMLDGPYGAVRFLLANLVARGIDVSQGFWVSTGAITGVHQALVGQKVTASFGQHGSLSCILTAAGPKQA</sequence>
<reference evidence="1 2" key="1">
    <citation type="submission" date="2019-01" db="EMBL/GenBank/DDBJ databases">
        <authorList>
            <person name="Chen W.-M."/>
        </authorList>
    </citation>
    <scope>NUCLEOTIDE SEQUENCE [LARGE SCALE GENOMIC DNA]</scope>
    <source>
        <strain evidence="1 2">FSY-9</strain>
    </source>
</reference>
<dbReference type="InterPro" id="IPR036663">
    <property type="entry name" value="Fumarylacetoacetase_C_sf"/>
</dbReference>
<evidence type="ECO:0000313" key="1">
    <source>
        <dbReference type="EMBL" id="RVU06279.1"/>
    </source>
</evidence>
<dbReference type="InterPro" id="IPR050772">
    <property type="entry name" value="Hydratase-Decarb/MhpD_sf"/>
</dbReference>
<proteinExistence type="predicted"/>
<keyword evidence="2" id="KW-1185">Reference proteome</keyword>
<organism evidence="1 2">
    <name type="scientific">Novosphingobium umbonatum</name>
    <dbReference type="NCBI Taxonomy" id="1908524"/>
    <lineage>
        <taxon>Bacteria</taxon>
        <taxon>Pseudomonadati</taxon>
        <taxon>Pseudomonadota</taxon>
        <taxon>Alphaproteobacteria</taxon>
        <taxon>Sphingomonadales</taxon>
        <taxon>Sphingomonadaceae</taxon>
        <taxon>Novosphingobium</taxon>
    </lineage>
</organism>
<dbReference type="Proteomes" id="UP000282837">
    <property type="component" value="Unassembled WGS sequence"/>
</dbReference>
<accession>A0A3S2VUP6</accession>
<dbReference type="RefSeq" id="WP_127707019.1">
    <property type="nucleotide sequence ID" value="NZ_SACO01000003.1"/>
</dbReference>
<dbReference type="Gene3D" id="3.90.850.10">
    <property type="entry name" value="Fumarylacetoacetase-like, C-terminal domain"/>
    <property type="match status" value="1"/>
</dbReference>
<dbReference type="GO" id="GO:0008684">
    <property type="term" value="F:2-oxopent-4-enoate hydratase activity"/>
    <property type="evidence" value="ECO:0007669"/>
    <property type="project" value="TreeGrafter"/>
</dbReference>
<dbReference type="OrthoDB" id="9792137at2"/>
<name>A0A3S2VUP6_9SPHN</name>
<protein>
    <submittedName>
        <fullName evidence="1">2-keto-4-pentenoate hydratase</fullName>
    </submittedName>
</protein>
<dbReference type="AlphaFoldDB" id="A0A3S2VUP6"/>
<evidence type="ECO:0000313" key="2">
    <source>
        <dbReference type="Proteomes" id="UP000282837"/>
    </source>
</evidence>
<dbReference type="GO" id="GO:0005737">
    <property type="term" value="C:cytoplasm"/>
    <property type="evidence" value="ECO:0007669"/>
    <property type="project" value="TreeGrafter"/>
</dbReference>